<evidence type="ECO:0000256" key="1">
    <source>
        <dbReference type="ARBA" id="ARBA00001947"/>
    </source>
</evidence>
<dbReference type="PROSITE" id="PS51144">
    <property type="entry name" value="ALPHA_CA_2"/>
    <property type="match status" value="1"/>
</dbReference>
<dbReference type="EMBL" id="GDIP01253391">
    <property type="protein sequence ID" value="JAI70010.1"/>
    <property type="molecule type" value="Transcribed_RNA"/>
</dbReference>
<dbReference type="OrthoDB" id="429145at2759"/>
<name>A0A0P5SFJ6_9CRUS</name>
<dbReference type="AlphaFoldDB" id="A0A0P5SFJ6"/>
<dbReference type="PROSITE" id="PS00162">
    <property type="entry name" value="ALPHA_CA_1"/>
    <property type="match status" value="1"/>
</dbReference>
<dbReference type="InterPro" id="IPR023561">
    <property type="entry name" value="Carbonic_anhydrase_a-class"/>
</dbReference>
<sequence length="270" mass="30443">MAQNWGYKSTNGPHTWAEHYAEAAGQRQSPIDIQTSDVTLDPRLSSRQLTWNWPKHTDDVTNTGYCWKAHVHGEGSTLQGGPLKDTYQLEQYHCHWGVNDSIGSEHTVDGKSYAGELHFVHWNTKYGSFGEALKHGDGLAVLGVFVEAGKEHGEANNLIRALNNIKFKDETVKFADNLELDPSKLMPSNEPRPYWTYLGSLTTPPCSECVIWIVFKDPIQMSHEQLEAFRAMYCGNRDQCCAANEMSECILTNFRPCLPRGDRCVRASYS</sequence>
<keyword evidence="5 8" id="KW-0862">Zinc</keyword>
<keyword evidence="6 8" id="KW-0456">Lyase</keyword>
<dbReference type="EMBL" id="GDIP01218451">
    <property type="protein sequence ID" value="JAJ04951.1"/>
    <property type="molecule type" value="Transcribed_RNA"/>
</dbReference>
<evidence type="ECO:0000256" key="8">
    <source>
        <dbReference type="RuleBase" id="RU367011"/>
    </source>
</evidence>
<evidence type="ECO:0000256" key="3">
    <source>
        <dbReference type="ARBA" id="ARBA00012925"/>
    </source>
</evidence>
<comment type="similarity">
    <text evidence="2 8">Belongs to the alpha-carbonic anhydrase family.</text>
</comment>
<evidence type="ECO:0000256" key="6">
    <source>
        <dbReference type="ARBA" id="ARBA00023239"/>
    </source>
</evidence>
<comment type="function">
    <text evidence="8">Reversible hydration of carbon dioxide.</text>
</comment>
<dbReference type="EC" id="4.2.1.1" evidence="3 8"/>
<keyword evidence="4 8" id="KW-0479">Metal-binding</keyword>
<dbReference type="EMBL" id="GDIP01227801">
    <property type="protein sequence ID" value="JAI95600.1"/>
    <property type="molecule type" value="Transcribed_RNA"/>
</dbReference>
<comment type="catalytic activity">
    <reaction evidence="7 8">
        <text>hydrogencarbonate + H(+) = CO2 + H2O</text>
        <dbReference type="Rhea" id="RHEA:10748"/>
        <dbReference type="ChEBI" id="CHEBI:15377"/>
        <dbReference type="ChEBI" id="CHEBI:15378"/>
        <dbReference type="ChEBI" id="CHEBI:16526"/>
        <dbReference type="ChEBI" id="CHEBI:17544"/>
        <dbReference type="EC" id="4.2.1.1"/>
    </reaction>
</comment>
<dbReference type="InterPro" id="IPR036398">
    <property type="entry name" value="CA_dom_sf"/>
</dbReference>
<dbReference type="Gene3D" id="3.10.200.10">
    <property type="entry name" value="Alpha carbonic anhydrase"/>
    <property type="match status" value="1"/>
</dbReference>
<evidence type="ECO:0000256" key="2">
    <source>
        <dbReference type="ARBA" id="ARBA00010718"/>
    </source>
</evidence>
<dbReference type="SMART" id="SM01057">
    <property type="entry name" value="Carb_anhydrase"/>
    <property type="match status" value="1"/>
</dbReference>
<dbReference type="GO" id="GO:0008270">
    <property type="term" value="F:zinc ion binding"/>
    <property type="evidence" value="ECO:0007669"/>
    <property type="project" value="UniProtKB-UniRule"/>
</dbReference>
<dbReference type="Pfam" id="PF00194">
    <property type="entry name" value="Carb_anhydrase"/>
    <property type="match status" value="1"/>
</dbReference>
<evidence type="ECO:0000256" key="7">
    <source>
        <dbReference type="ARBA" id="ARBA00048348"/>
    </source>
</evidence>
<accession>A0A0P5SFJ6</accession>
<reference evidence="10" key="1">
    <citation type="submission" date="2015-10" db="EMBL/GenBank/DDBJ databases">
        <title>Daphnia magna gene sets from two clonal populations assembled and annotated with EvidentialGene.</title>
        <authorList>
            <person name="Gilbert D."/>
            <person name="Podicheti R."/>
            <person name="Orsini L."/>
            <person name="Colbourne J."/>
            <person name="Pfrender M."/>
        </authorList>
    </citation>
    <scope>NUCLEOTIDE SEQUENCE</scope>
</reference>
<evidence type="ECO:0000259" key="9">
    <source>
        <dbReference type="PROSITE" id="PS51144"/>
    </source>
</evidence>
<protein>
    <recommendedName>
        <fullName evidence="3 8">Carbonic anhydrase</fullName>
        <ecNumber evidence="3 8">4.2.1.1</ecNumber>
    </recommendedName>
</protein>
<evidence type="ECO:0000313" key="10">
    <source>
        <dbReference type="EMBL" id="JAI95600.1"/>
    </source>
</evidence>
<proteinExistence type="inferred from homology"/>
<dbReference type="GO" id="GO:0004089">
    <property type="term" value="F:carbonate dehydratase activity"/>
    <property type="evidence" value="ECO:0007669"/>
    <property type="project" value="UniProtKB-UniRule"/>
</dbReference>
<comment type="cofactor">
    <cofactor evidence="1 8">
        <name>Zn(2+)</name>
        <dbReference type="ChEBI" id="CHEBI:29105"/>
    </cofactor>
</comment>
<evidence type="ECO:0000256" key="4">
    <source>
        <dbReference type="ARBA" id="ARBA00022723"/>
    </source>
</evidence>
<dbReference type="SUPFAM" id="SSF51069">
    <property type="entry name" value="Carbonic anhydrase"/>
    <property type="match status" value="1"/>
</dbReference>
<organism evidence="10">
    <name type="scientific">Daphnia magna</name>
    <dbReference type="NCBI Taxonomy" id="35525"/>
    <lineage>
        <taxon>Eukaryota</taxon>
        <taxon>Metazoa</taxon>
        <taxon>Ecdysozoa</taxon>
        <taxon>Arthropoda</taxon>
        <taxon>Crustacea</taxon>
        <taxon>Branchiopoda</taxon>
        <taxon>Diplostraca</taxon>
        <taxon>Cladocera</taxon>
        <taxon>Anomopoda</taxon>
        <taxon>Daphniidae</taxon>
        <taxon>Daphnia</taxon>
    </lineage>
</organism>
<dbReference type="InterPro" id="IPR018338">
    <property type="entry name" value="Carbonic_anhydrase_a-class_CS"/>
</dbReference>
<dbReference type="PANTHER" id="PTHR18952:SF141">
    <property type="entry name" value="CARBONIC ANHYDRASE"/>
    <property type="match status" value="1"/>
</dbReference>
<dbReference type="InterPro" id="IPR001148">
    <property type="entry name" value="CA_dom"/>
</dbReference>
<reference evidence="10" key="2">
    <citation type="submission" date="2015-10" db="EMBL/GenBank/DDBJ databases">
        <authorList>
            <person name="Gilbert D.G."/>
        </authorList>
    </citation>
    <scope>NUCLEOTIDE SEQUENCE</scope>
</reference>
<dbReference type="GO" id="GO:0005737">
    <property type="term" value="C:cytoplasm"/>
    <property type="evidence" value="ECO:0007669"/>
    <property type="project" value="TreeGrafter"/>
</dbReference>
<feature type="domain" description="Alpha-carbonic anhydrase" evidence="9">
    <location>
        <begin position="3"/>
        <end position="269"/>
    </location>
</feature>
<dbReference type="PANTHER" id="PTHR18952">
    <property type="entry name" value="CARBONIC ANHYDRASE"/>
    <property type="match status" value="1"/>
</dbReference>
<evidence type="ECO:0000256" key="5">
    <source>
        <dbReference type="ARBA" id="ARBA00022833"/>
    </source>
</evidence>